<evidence type="ECO:0000313" key="2">
    <source>
        <dbReference type="Proteomes" id="UP000236735"/>
    </source>
</evidence>
<dbReference type="Proteomes" id="UP000236735">
    <property type="component" value="Unassembled WGS sequence"/>
</dbReference>
<reference evidence="1 2" key="1">
    <citation type="submission" date="2016-10" db="EMBL/GenBank/DDBJ databases">
        <authorList>
            <person name="de Groot N.N."/>
        </authorList>
    </citation>
    <scope>NUCLEOTIDE SEQUENCE [LARGE SCALE GENOMIC DNA]</scope>
    <source>
        <strain evidence="1 2">AR32</strain>
    </source>
</reference>
<organism evidence="1 2">
    <name type="scientific">Xylanibacter ruminicola</name>
    <name type="common">Prevotella ruminicola</name>
    <dbReference type="NCBI Taxonomy" id="839"/>
    <lineage>
        <taxon>Bacteria</taxon>
        <taxon>Pseudomonadati</taxon>
        <taxon>Bacteroidota</taxon>
        <taxon>Bacteroidia</taxon>
        <taxon>Bacteroidales</taxon>
        <taxon>Prevotellaceae</taxon>
        <taxon>Xylanibacter</taxon>
    </lineage>
</organism>
<dbReference type="EMBL" id="FNUV01000001">
    <property type="protein sequence ID" value="SEF41389.1"/>
    <property type="molecule type" value="Genomic_DNA"/>
</dbReference>
<sequence>MINDYDDIINLPHHVSKRHQQMSMWNRAAQFAPFSALTGYDDAIHSALPLADEGTQENFSQKDEICYEEESEPII</sequence>
<dbReference type="RefSeq" id="WP_036910458.1">
    <property type="nucleotide sequence ID" value="NZ_FNUV01000001.1"/>
</dbReference>
<proteinExistence type="predicted"/>
<accession>A0A1H5RSS2</accession>
<name>A0A1H5RSS2_XYLRU</name>
<evidence type="ECO:0000313" key="1">
    <source>
        <dbReference type="EMBL" id="SEF41389.1"/>
    </source>
</evidence>
<dbReference type="GeneID" id="32574406"/>
<protein>
    <submittedName>
        <fullName evidence="1">Uncharacterized protein</fullName>
    </submittedName>
</protein>
<gene>
    <name evidence="1" type="ORF">SAMN05216354_0311</name>
</gene>
<dbReference type="AlphaFoldDB" id="A0A1H5RSS2"/>